<dbReference type="Pfam" id="PF21302">
    <property type="entry name" value="Zn_ribbon_RlmA"/>
    <property type="match status" value="1"/>
</dbReference>
<dbReference type="InterPro" id="IPR048647">
    <property type="entry name" value="RlmA_N"/>
</dbReference>
<dbReference type="CDD" id="cd02440">
    <property type="entry name" value="AdoMet_MTases"/>
    <property type="match status" value="1"/>
</dbReference>
<name>A0ABY0BWM9_9GAMM</name>
<dbReference type="EMBL" id="PIPN01000005">
    <property type="protein sequence ID" value="RUO28800.1"/>
    <property type="molecule type" value="Genomic_DNA"/>
</dbReference>
<evidence type="ECO:0000259" key="1">
    <source>
        <dbReference type="Pfam" id="PF13649"/>
    </source>
</evidence>
<keyword evidence="4" id="KW-1185">Reference proteome</keyword>
<evidence type="ECO:0000313" key="3">
    <source>
        <dbReference type="EMBL" id="RUO28800.1"/>
    </source>
</evidence>
<reference evidence="3 4" key="1">
    <citation type="journal article" date="2018" name="Front. Microbiol.">
        <title>Genome-Based Analysis Reveals the Taxonomy and Diversity of the Family Idiomarinaceae.</title>
        <authorList>
            <person name="Liu Y."/>
            <person name="Lai Q."/>
            <person name="Shao Z."/>
        </authorList>
    </citation>
    <scope>NUCLEOTIDE SEQUENCE [LARGE SCALE GENOMIC DNA]</scope>
    <source>
        <strain evidence="3 4">GBSy1</strain>
    </source>
</reference>
<feature type="domain" description="Methyltransferase" evidence="1">
    <location>
        <begin position="105"/>
        <end position="188"/>
    </location>
</feature>
<dbReference type="PIRSF" id="PIRSF018249">
    <property type="entry name" value="MyrA_prd"/>
    <property type="match status" value="1"/>
</dbReference>
<comment type="caution">
    <text evidence="3">The sequence shown here is derived from an EMBL/GenBank/DDBJ whole genome shotgun (WGS) entry which is preliminary data.</text>
</comment>
<dbReference type="Gene3D" id="3.40.50.150">
    <property type="entry name" value="Vaccinia Virus protein VP39"/>
    <property type="match status" value="1"/>
</dbReference>
<dbReference type="InterPro" id="IPR016718">
    <property type="entry name" value="rRNA_m1G-MeTrfase_A_prd"/>
</dbReference>
<dbReference type="InterPro" id="IPR041698">
    <property type="entry name" value="Methyltransf_25"/>
</dbReference>
<feature type="domain" description="23S rRNA (guanine(745)-N(1))-methyltransferase N-terminal" evidence="2">
    <location>
        <begin position="27"/>
        <end position="64"/>
    </location>
</feature>
<gene>
    <name evidence="3" type="ORF">CWE12_10835</name>
</gene>
<proteinExistence type="predicted"/>
<organism evidence="3 4">
    <name type="scientific">Aliidiomarina sedimenti</name>
    <dbReference type="NCBI Taxonomy" id="1933879"/>
    <lineage>
        <taxon>Bacteria</taxon>
        <taxon>Pseudomonadati</taxon>
        <taxon>Pseudomonadota</taxon>
        <taxon>Gammaproteobacteria</taxon>
        <taxon>Alteromonadales</taxon>
        <taxon>Idiomarinaceae</taxon>
        <taxon>Aliidiomarina</taxon>
    </lineage>
</organism>
<protein>
    <submittedName>
        <fullName evidence="3">rRNA (Guanine-N1)-methyltransferase</fullName>
    </submittedName>
</protein>
<dbReference type="Pfam" id="PF13649">
    <property type="entry name" value="Methyltransf_25"/>
    <property type="match status" value="1"/>
</dbReference>
<accession>A0ABY0BWM9</accession>
<dbReference type="PANTHER" id="PTHR43460:SF1">
    <property type="entry name" value="METHYLTRANSFERASE TYPE 11 DOMAIN-CONTAINING PROTEIN"/>
    <property type="match status" value="1"/>
</dbReference>
<dbReference type="InterPro" id="IPR052939">
    <property type="entry name" value="23S_rRNA_MeTrnsfrase_RlmA"/>
</dbReference>
<evidence type="ECO:0000313" key="4">
    <source>
        <dbReference type="Proteomes" id="UP000287410"/>
    </source>
</evidence>
<evidence type="ECO:0000259" key="2">
    <source>
        <dbReference type="Pfam" id="PF21302"/>
    </source>
</evidence>
<dbReference type="Proteomes" id="UP000287410">
    <property type="component" value="Unassembled WGS sequence"/>
</dbReference>
<sequence length="297" mass="32444">MVTTMTELLCCPVCLDSGFSGHTQAAENPLVFGQGSWCCSHGHQFDQARQGYINVLPAQHKRSKDPGDSKAMVQARRRFLEQGFYQPLADAIGRMLQCVADPGAVLDAGCGEGYYLRQLAAKRPGLQLLGNDISKWAVRAAAPWHKTATYLVASNARIPLTSGSLDAIICAFGFAVDNEFLRLLKPTGYLLKVDPASRHLNELRQVLYNNARDAEAESTNSRAGWQLIESERLCFSIALPTKDSIQDLVAMTPHQHKAGRDGLERLSALTSMTVTVDITLNLYQPDSTHSINEGAGL</sequence>
<dbReference type="PANTHER" id="PTHR43460">
    <property type="entry name" value="METHYLTRANSFERASE"/>
    <property type="match status" value="1"/>
</dbReference>
<dbReference type="SUPFAM" id="SSF53335">
    <property type="entry name" value="S-adenosyl-L-methionine-dependent methyltransferases"/>
    <property type="match status" value="1"/>
</dbReference>
<dbReference type="InterPro" id="IPR029063">
    <property type="entry name" value="SAM-dependent_MTases_sf"/>
</dbReference>